<dbReference type="Gene3D" id="3.40.50.720">
    <property type="entry name" value="NAD(P)-binding Rossmann-like Domain"/>
    <property type="match status" value="1"/>
</dbReference>
<dbReference type="SUPFAM" id="SSF51735">
    <property type="entry name" value="NAD(P)-binding Rossmann-fold domains"/>
    <property type="match status" value="1"/>
</dbReference>
<gene>
    <name evidence="2" type="ORF">UT35_C0006G0005</name>
</gene>
<reference evidence="2 3" key="1">
    <citation type="journal article" date="2015" name="Nature">
        <title>rRNA introns, odd ribosomes, and small enigmatic genomes across a large radiation of phyla.</title>
        <authorList>
            <person name="Brown C.T."/>
            <person name="Hug L.A."/>
            <person name="Thomas B.C."/>
            <person name="Sharon I."/>
            <person name="Castelle C.J."/>
            <person name="Singh A."/>
            <person name="Wilkins M.J."/>
            <person name="Williams K.H."/>
            <person name="Banfield J.F."/>
        </authorList>
    </citation>
    <scope>NUCLEOTIDE SEQUENCE [LARGE SCALE GENOMIC DNA]</scope>
</reference>
<dbReference type="GO" id="GO:0050577">
    <property type="term" value="F:GDP-L-fucose synthase activity"/>
    <property type="evidence" value="ECO:0007669"/>
    <property type="project" value="TreeGrafter"/>
</dbReference>
<dbReference type="Proteomes" id="UP000033996">
    <property type="component" value="Unassembled WGS sequence"/>
</dbReference>
<dbReference type="EMBL" id="LBWL01000006">
    <property type="protein sequence ID" value="KKR09406.1"/>
    <property type="molecule type" value="Genomic_DNA"/>
</dbReference>
<feature type="domain" description="NAD-dependent epimerase/dehydratase" evidence="1">
    <location>
        <begin position="11"/>
        <end position="237"/>
    </location>
</feature>
<dbReference type="InterPro" id="IPR001509">
    <property type="entry name" value="Epimerase_deHydtase"/>
</dbReference>
<dbReference type="AlphaFoldDB" id="A0A837HSE6"/>
<evidence type="ECO:0000313" key="3">
    <source>
        <dbReference type="Proteomes" id="UP000033996"/>
    </source>
</evidence>
<dbReference type="PANTHER" id="PTHR43238">
    <property type="entry name" value="GDP-L-FUCOSE SYNTHASE"/>
    <property type="match status" value="1"/>
</dbReference>
<protein>
    <submittedName>
        <fullName evidence="2">NAD-dependent epimerase/dehydratase</fullName>
    </submittedName>
</protein>
<dbReference type="PANTHER" id="PTHR43238:SF1">
    <property type="entry name" value="GDP-L-FUCOSE SYNTHASE"/>
    <property type="match status" value="1"/>
</dbReference>
<comment type="caution">
    <text evidence="2">The sequence shown here is derived from an EMBL/GenBank/DDBJ whole genome shotgun (WGS) entry which is preliminary data.</text>
</comment>
<sequence length="332" mass="37439">MKTLHFSGQRVLVAGGTGLIGIPLVELLIEQGAEVKIASLDDSSRAHPKAIFRRIDLTDQQNCLEVTTDIDYVFNLLCVKGSPLMMREHPATFFDTLRKLSANLAEASLKNKVGGYLFASSVAVYHPSEILKEDDVWMTMPSKNDWFAGWAKRMGELQIEAYKIEHGWNNTAIVRPSNVYGPYDNFDPDTSLFMASIIRKFAERQNPIIVWGDGSQIRDFIHARDAARGIILAAEKAVSPINLCSGRPTTIREVVEILARDADYKPEIIFDTTKPAGDQRRLLDTTRLEAMGFRPEITLETGILETKNWIINNPNLISKQYDIFGENIRRKR</sequence>
<dbReference type="Pfam" id="PF01370">
    <property type="entry name" value="Epimerase"/>
    <property type="match status" value="1"/>
</dbReference>
<dbReference type="Gene3D" id="3.90.25.10">
    <property type="entry name" value="UDP-galactose 4-epimerase, domain 1"/>
    <property type="match status" value="1"/>
</dbReference>
<name>A0A837HSE6_9BACT</name>
<dbReference type="InterPro" id="IPR036291">
    <property type="entry name" value="NAD(P)-bd_dom_sf"/>
</dbReference>
<evidence type="ECO:0000259" key="1">
    <source>
        <dbReference type="Pfam" id="PF01370"/>
    </source>
</evidence>
<accession>A0A837HSE6</accession>
<evidence type="ECO:0000313" key="2">
    <source>
        <dbReference type="EMBL" id="KKR09406.1"/>
    </source>
</evidence>
<proteinExistence type="predicted"/>
<organism evidence="2 3">
    <name type="scientific">Candidatus Yanofskybacteria bacterium GW2011_GWD1_39_16</name>
    <dbReference type="NCBI Taxonomy" id="1619030"/>
    <lineage>
        <taxon>Bacteria</taxon>
        <taxon>Candidatus Yanofskyibacteriota</taxon>
    </lineage>
</organism>